<evidence type="ECO:0000256" key="2">
    <source>
        <dbReference type="ARBA" id="ARBA00010705"/>
    </source>
</evidence>
<evidence type="ECO:0000259" key="10">
    <source>
        <dbReference type="Pfam" id="PF06747"/>
    </source>
</evidence>
<dbReference type="EMBL" id="MU254226">
    <property type="protein sequence ID" value="KAG9241352.1"/>
    <property type="molecule type" value="Genomic_DNA"/>
</dbReference>
<dbReference type="InterPro" id="IPR010625">
    <property type="entry name" value="CHCH"/>
</dbReference>
<keyword evidence="3 9" id="KW-0813">Transport</keyword>
<keyword evidence="9" id="KW-0472">Membrane</keyword>
<keyword evidence="4 9" id="KW-0679">Respiratory chain</keyword>
<dbReference type="InterPro" id="IPR016680">
    <property type="entry name" value="NDUFA8"/>
</dbReference>
<keyword evidence="9" id="KW-0999">Mitochondrion inner membrane</keyword>
<evidence type="ECO:0000256" key="9">
    <source>
        <dbReference type="PIRNR" id="PIRNR017016"/>
    </source>
</evidence>
<sequence length="175" mass="19815">MAARKPMFSQTNLVDTTPLPASIPAVTEIGSSSAPLLSASFFIGARCRPYNDDFMQCKTNNPGRGEVECLKEGRRVTRCARSVVEDINKSCLDQFRKHWTCLDNNNQQLWQCRPAEWKLNKCVFEKLQLEKVIPDTPEGEIPVHLRKRQMYAHQRLLGNGPADLDLIKKEGNAKS</sequence>
<protein>
    <recommendedName>
        <fullName evidence="9">NADH-ubiquinone oxidoreductase</fullName>
    </recommendedName>
</protein>
<gene>
    <name evidence="11" type="ORF">BJ878DRAFT_521170</name>
</gene>
<evidence type="ECO:0000256" key="7">
    <source>
        <dbReference type="ARBA" id="ARBA00023128"/>
    </source>
</evidence>
<organism evidence="11 12">
    <name type="scientific">Calycina marina</name>
    <dbReference type="NCBI Taxonomy" id="1763456"/>
    <lineage>
        <taxon>Eukaryota</taxon>
        <taxon>Fungi</taxon>
        <taxon>Dikarya</taxon>
        <taxon>Ascomycota</taxon>
        <taxon>Pezizomycotina</taxon>
        <taxon>Leotiomycetes</taxon>
        <taxon>Helotiales</taxon>
        <taxon>Pezizellaceae</taxon>
        <taxon>Calycina</taxon>
    </lineage>
</organism>
<comment type="similarity">
    <text evidence="2 9">Belongs to the complex I NDUFA8 subunit family.</text>
</comment>
<accession>A0A9P7YXS9</accession>
<dbReference type="Pfam" id="PF06747">
    <property type="entry name" value="CHCH"/>
    <property type="match status" value="1"/>
</dbReference>
<reference evidence="11" key="1">
    <citation type="journal article" date="2021" name="IMA Fungus">
        <title>Genomic characterization of three marine fungi, including Emericellopsis atlantica sp. nov. with signatures of a generalist lifestyle and marine biomass degradation.</title>
        <authorList>
            <person name="Hagestad O.C."/>
            <person name="Hou L."/>
            <person name="Andersen J.H."/>
            <person name="Hansen E.H."/>
            <person name="Altermark B."/>
            <person name="Li C."/>
            <person name="Kuhnert E."/>
            <person name="Cox R.J."/>
            <person name="Crous P.W."/>
            <person name="Spatafora J.W."/>
            <person name="Lail K."/>
            <person name="Amirebrahimi M."/>
            <person name="Lipzen A."/>
            <person name="Pangilinan J."/>
            <person name="Andreopoulos W."/>
            <person name="Hayes R.D."/>
            <person name="Ng V."/>
            <person name="Grigoriev I.V."/>
            <person name="Jackson S.A."/>
            <person name="Sutton T.D.S."/>
            <person name="Dobson A.D.W."/>
            <person name="Rama T."/>
        </authorList>
    </citation>
    <scope>NUCLEOTIDE SEQUENCE</scope>
    <source>
        <strain evidence="11">TRa3180A</strain>
    </source>
</reference>
<feature type="domain" description="CHCH" evidence="10">
    <location>
        <begin position="91"/>
        <end position="124"/>
    </location>
</feature>
<evidence type="ECO:0000256" key="3">
    <source>
        <dbReference type="ARBA" id="ARBA00022448"/>
    </source>
</evidence>
<evidence type="ECO:0000256" key="8">
    <source>
        <dbReference type="ARBA" id="ARBA00023157"/>
    </source>
</evidence>
<dbReference type="AlphaFoldDB" id="A0A9P7YXS9"/>
<keyword evidence="12" id="KW-1185">Reference proteome</keyword>
<comment type="function">
    <text evidence="1 9">Accessory subunit of the mitochondrial membrane respiratory chain NADH dehydrogenase (Complex I), that is believed not to be involved in catalysis. Complex I functions in the transfer of electrons from NADH to the respiratory chain. The immediate electron acceptor for the enzyme is believed to be ubiquinone.</text>
</comment>
<dbReference type="PIRSF" id="PIRSF017016">
    <property type="entry name" value="NDUA8"/>
    <property type="match status" value="1"/>
</dbReference>
<dbReference type="PANTHER" id="PTHR13344">
    <property type="entry name" value="NADH-UBIQUINONE OXIDOREDUCTASE"/>
    <property type="match status" value="1"/>
</dbReference>
<dbReference type="GO" id="GO:0006120">
    <property type="term" value="P:mitochondrial electron transport, NADH to ubiquinone"/>
    <property type="evidence" value="ECO:0007669"/>
    <property type="project" value="InterPro"/>
</dbReference>
<evidence type="ECO:0000256" key="5">
    <source>
        <dbReference type="ARBA" id="ARBA00022737"/>
    </source>
</evidence>
<dbReference type="PROSITE" id="PS51808">
    <property type="entry name" value="CHCH"/>
    <property type="match status" value="2"/>
</dbReference>
<evidence type="ECO:0000313" key="12">
    <source>
        <dbReference type="Proteomes" id="UP000887226"/>
    </source>
</evidence>
<proteinExistence type="inferred from homology"/>
<keyword evidence="6 9" id="KW-0249">Electron transport</keyword>
<dbReference type="GO" id="GO:0005743">
    <property type="term" value="C:mitochondrial inner membrane"/>
    <property type="evidence" value="ECO:0007669"/>
    <property type="project" value="UniProtKB-SubCell"/>
</dbReference>
<dbReference type="PANTHER" id="PTHR13344:SF0">
    <property type="entry name" value="NADH DEHYDROGENASE [UBIQUINONE] 1 ALPHA SUBCOMPLEX SUBUNIT 8"/>
    <property type="match status" value="1"/>
</dbReference>
<keyword evidence="8" id="KW-1015">Disulfide bond</keyword>
<comment type="caution">
    <text evidence="11">The sequence shown here is derived from an EMBL/GenBank/DDBJ whole genome shotgun (WGS) entry which is preliminary data.</text>
</comment>
<dbReference type="OrthoDB" id="276296at2759"/>
<dbReference type="Proteomes" id="UP000887226">
    <property type="component" value="Unassembled WGS sequence"/>
</dbReference>
<comment type="subcellular location">
    <subcellularLocation>
        <location evidence="9">Mitochondrion inner membrane</location>
    </subcellularLocation>
</comment>
<evidence type="ECO:0000256" key="1">
    <source>
        <dbReference type="ARBA" id="ARBA00003195"/>
    </source>
</evidence>
<keyword evidence="5" id="KW-0677">Repeat</keyword>
<evidence type="ECO:0000313" key="11">
    <source>
        <dbReference type="EMBL" id="KAG9241352.1"/>
    </source>
</evidence>
<name>A0A9P7YXS9_9HELO</name>
<keyword evidence="7 9" id="KW-0496">Mitochondrion</keyword>
<evidence type="ECO:0000256" key="6">
    <source>
        <dbReference type="ARBA" id="ARBA00022982"/>
    </source>
</evidence>
<evidence type="ECO:0000256" key="4">
    <source>
        <dbReference type="ARBA" id="ARBA00022660"/>
    </source>
</evidence>